<accession>A0A402CIR3</accession>
<sequence>MTWTLTTTVEIPAPIIWIDRAHSAKSTPSIIPPSTWAAITRRGMPPCRRNSWRARKPRIGSASAHRKNVDVDGSTPDNLMRLPVSEVATAPARTSSRGSTDAMLNEGLTRARGRKRRAVVTSRILRVPNHYNK</sequence>
<organism evidence="2 3">
    <name type="scientific">Rhodococcus wratislaviensis</name>
    <name type="common">Tsukamurella wratislaviensis</name>
    <dbReference type="NCBI Taxonomy" id="44752"/>
    <lineage>
        <taxon>Bacteria</taxon>
        <taxon>Bacillati</taxon>
        <taxon>Actinomycetota</taxon>
        <taxon>Actinomycetes</taxon>
        <taxon>Mycobacteriales</taxon>
        <taxon>Nocardiaceae</taxon>
        <taxon>Rhodococcus</taxon>
    </lineage>
</organism>
<comment type="caution">
    <text evidence="2">The sequence shown here is derived from an EMBL/GenBank/DDBJ whole genome shotgun (WGS) entry which is preliminary data.</text>
</comment>
<evidence type="ECO:0000256" key="1">
    <source>
        <dbReference type="SAM" id="MobiDB-lite"/>
    </source>
</evidence>
<evidence type="ECO:0000313" key="3">
    <source>
        <dbReference type="Proteomes" id="UP000287519"/>
    </source>
</evidence>
<protein>
    <submittedName>
        <fullName evidence="2">Uncharacterized protein</fullName>
    </submittedName>
</protein>
<name>A0A402CIR3_RHOWR</name>
<reference evidence="2 3" key="1">
    <citation type="submission" date="2018-11" db="EMBL/GenBank/DDBJ databases">
        <title>Microbial catabolism of amino acid.</title>
        <authorList>
            <person name="Hibi M."/>
            <person name="Ogawa J."/>
        </authorList>
    </citation>
    <scope>NUCLEOTIDE SEQUENCE [LARGE SCALE GENOMIC DNA]</scope>
    <source>
        <strain evidence="2 3">C31-06</strain>
    </source>
</reference>
<evidence type="ECO:0000313" key="2">
    <source>
        <dbReference type="EMBL" id="GCE43516.1"/>
    </source>
</evidence>
<dbReference type="EMBL" id="BHYM01000078">
    <property type="protein sequence ID" value="GCE43516.1"/>
    <property type="molecule type" value="Genomic_DNA"/>
</dbReference>
<feature type="region of interest" description="Disordered" evidence="1">
    <location>
        <begin position="47"/>
        <end position="78"/>
    </location>
</feature>
<dbReference type="AlphaFoldDB" id="A0A402CIR3"/>
<keyword evidence="3" id="KW-1185">Reference proteome</keyword>
<gene>
    <name evidence="2" type="ORF">Rhow_007746</name>
</gene>
<dbReference type="Proteomes" id="UP000287519">
    <property type="component" value="Unassembled WGS sequence"/>
</dbReference>
<proteinExistence type="predicted"/>